<organism evidence="2 3">
    <name type="scientific">Cylicostephanus goldi</name>
    <name type="common">Nematode worm</name>
    <dbReference type="NCBI Taxonomy" id="71465"/>
    <lineage>
        <taxon>Eukaryota</taxon>
        <taxon>Metazoa</taxon>
        <taxon>Ecdysozoa</taxon>
        <taxon>Nematoda</taxon>
        <taxon>Chromadorea</taxon>
        <taxon>Rhabditida</taxon>
        <taxon>Rhabditina</taxon>
        <taxon>Rhabditomorpha</taxon>
        <taxon>Strongyloidea</taxon>
        <taxon>Strongylidae</taxon>
        <taxon>Cylicostephanus</taxon>
    </lineage>
</organism>
<dbReference type="EMBL" id="UYRV01026308">
    <property type="protein sequence ID" value="VDK79072.1"/>
    <property type="molecule type" value="Genomic_DNA"/>
</dbReference>
<sequence>MNSLEYVEVLGSHLVPYWQEGYVFMQDNASVHRCRATPQYLRDNNIEVLDWPACSPDLNPIENLWSIIVRNIHSGVRQFESVMN</sequence>
<name>A0A3P6ST80_CYLGO</name>
<dbReference type="InterPro" id="IPR036397">
    <property type="entry name" value="RNaseH_sf"/>
</dbReference>
<keyword evidence="3" id="KW-1185">Reference proteome</keyword>
<evidence type="ECO:0000313" key="2">
    <source>
        <dbReference type="EMBL" id="VDK79072.1"/>
    </source>
</evidence>
<proteinExistence type="predicted"/>
<dbReference type="GO" id="GO:0003676">
    <property type="term" value="F:nucleic acid binding"/>
    <property type="evidence" value="ECO:0007669"/>
    <property type="project" value="InterPro"/>
</dbReference>
<dbReference type="AlphaFoldDB" id="A0A3P6ST80"/>
<evidence type="ECO:0000259" key="1">
    <source>
        <dbReference type="Pfam" id="PF13358"/>
    </source>
</evidence>
<protein>
    <recommendedName>
        <fullName evidence="1">Tc1-like transposase DDE domain-containing protein</fullName>
    </recommendedName>
</protein>
<dbReference type="Pfam" id="PF13358">
    <property type="entry name" value="DDE_3"/>
    <property type="match status" value="1"/>
</dbReference>
<gene>
    <name evidence="2" type="ORF">CGOC_LOCUS7529</name>
</gene>
<dbReference type="InterPro" id="IPR038717">
    <property type="entry name" value="Tc1-like_DDE_dom"/>
</dbReference>
<dbReference type="Proteomes" id="UP000271889">
    <property type="component" value="Unassembled WGS sequence"/>
</dbReference>
<feature type="domain" description="Tc1-like transposase DDE" evidence="1">
    <location>
        <begin position="7"/>
        <end position="81"/>
    </location>
</feature>
<dbReference type="Gene3D" id="3.30.420.10">
    <property type="entry name" value="Ribonuclease H-like superfamily/Ribonuclease H"/>
    <property type="match status" value="1"/>
</dbReference>
<dbReference type="OrthoDB" id="106945at2759"/>
<evidence type="ECO:0000313" key="3">
    <source>
        <dbReference type="Proteomes" id="UP000271889"/>
    </source>
</evidence>
<accession>A0A3P6ST80</accession>
<reference evidence="2 3" key="1">
    <citation type="submission" date="2018-11" db="EMBL/GenBank/DDBJ databases">
        <authorList>
            <consortium name="Pathogen Informatics"/>
        </authorList>
    </citation>
    <scope>NUCLEOTIDE SEQUENCE [LARGE SCALE GENOMIC DNA]</scope>
</reference>